<comment type="caution">
    <text evidence="2">The sequence shown here is derived from an EMBL/GenBank/DDBJ whole genome shotgun (WGS) entry which is preliminary data.</text>
</comment>
<accession>A0A511N2L8</accession>
<dbReference type="OrthoDB" id="470692at2"/>
<dbReference type="EMBL" id="BJXB01000009">
    <property type="protein sequence ID" value="GEM46651.1"/>
    <property type="molecule type" value="Genomic_DNA"/>
</dbReference>
<gene>
    <name evidence="2" type="ORF">DC3_22860</name>
</gene>
<dbReference type="Proteomes" id="UP000321306">
    <property type="component" value="Unassembled WGS sequence"/>
</dbReference>
<dbReference type="RefSeq" id="WP_146884466.1">
    <property type="nucleotide sequence ID" value="NZ_BJXB01000009.1"/>
</dbReference>
<dbReference type="PROSITE" id="PS50234">
    <property type="entry name" value="VWFA"/>
    <property type="match status" value="1"/>
</dbReference>
<evidence type="ECO:0000313" key="3">
    <source>
        <dbReference type="Proteomes" id="UP000321306"/>
    </source>
</evidence>
<proteinExistence type="predicted"/>
<feature type="domain" description="VWFA" evidence="1">
    <location>
        <begin position="43"/>
        <end position="250"/>
    </location>
</feature>
<name>A0A511N2L8_DEIC1</name>
<organism evidence="2 3">
    <name type="scientific">Deinococcus cellulosilyticus (strain DSM 18568 / NBRC 106333 / KACC 11606 / 5516J-15)</name>
    <dbReference type="NCBI Taxonomy" id="1223518"/>
    <lineage>
        <taxon>Bacteria</taxon>
        <taxon>Thermotogati</taxon>
        <taxon>Deinococcota</taxon>
        <taxon>Deinococci</taxon>
        <taxon>Deinococcales</taxon>
        <taxon>Deinococcaceae</taxon>
        <taxon>Deinococcus</taxon>
    </lineage>
</organism>
<dbReference type="InterPro" id="IPR036465">
    <property type="entry name" value="vWFA_dom_sf"/>
</dbReference>
<protein>
    <recommendedName>
        <fullName evidence="1">VWFA domain-containing protein</fullName>
    </recommendedName>
</protein>
<dbReference type="Gene3D" id="3.40.50.410">
    <property type="entry name" value="von Willebrand factor, type A domain"/>
    <property type="match status" value="1"/>
</dbReference>
<evidence type="ECO:0000259" key="1">
    <source>
        <dbReference type="PROSITE" id="PS50234"/>
    </source>
</evidence>
<evidence type="ECO:0000313" key="2">
    <source>
        <dbReference type="EMBL" id="GEM46651.1"/>
    </source>
</evidence>
<keyword evidence="3" id="KW-1185">Reference proteome</keyword>
<dbReference type="InterPro" id="IPR002035">
    <property type="entry name" value="VWF_A"/>
</dbReference>
<reference evidence="2 3" key="1">
    <citation type="submission" date="2019-07" db="EMBL/GenBank/DDBJ databases">
        <title>Whole genome shotgun sequence of Deinococcus cellulosilyticus NBRC 106333.</title>
        <authorList>
            <person name="Hosoyama A."/>
            <person name="Uohara A."/>
            <person name="Ohji S."/>
            <person name="Ichikawa N."/>
        </authorList>
    </citation>
    <scope>NUCLEOTIDE SEQUENCE [LARGE SCALE GENOMIC DNA]</scope>
    <source>
        <strain evidence="2 3">NBRC 106333</strain>
    </source>
</reference>
<dbReference type="SUPFAM" id="SSF53300">
    <property type="entry name" value="vWA-like"/>
    <property type="match status" value="1"/>
</dbReference>
<sequence length="317" mass="34309">MPLEVRKFGALNEVFSDIHGEEENGQLNVEVTFAIDATVENLAVAFYMDGSGSMESSGVYGRKGGLFGLGKQKNLVDEAMKVSIPYLAQKDANGSCRVAYWACGPQGDQIEPLGEVTEATLSGLMFAGPKEDGGNTLLLPAVRDFVQYIKGLIQKGERVDAALGVIVTDGHFHDSEDVIEYTHDFLAKAIVEGKFPKTVFTVVGIGNGVNAEMMEEFSHEATPADFPGREIWCYALASEITALPQLVAHLVDANTPAFHGGARIEDEQGRTVKTFEDMVPTVIAFPLPTSSRSFTLVAGDKRITQRIEVVEAEHHEG</sequence>
<dbReference type="AlphaFoldDB" id="A0A511N2L8"/>